<keyword evidence="7 8" id="KW-0998">Cell outer membrane</keyword>
<dbReference type="RefSeq" id="WP_225699069.1">
    <property type="nucleotide sequence ID" value="NZ_JAIXNE010000005.1"/>
</dbReference>
<dbReference type="Pfam" id="PF13715">
    <property type="entry name" value="CarbopepD_reg_2"/>
    <property type="match status" value="1"/>
</dbReference>
<evidence type="ECO:0000256" key="4">
    <source>
        <dbReference type="ARBA" id="ARBA00022692"/>
    </source>
</evidence>
<keyword evidence="13" id="KW-1185">Reference proteome</keyword>
<dbReference type="Proteomes" id="UP001139409">
    <property type="component" value="Unassembled WGS sequence"/>
</dbReference>
<dbReference type="InterPro" id="IPR036942">
    <property type="entry name" value="Beta-barrel_TonB_sf"/>
</dbReference>
<evidence type="ECO:0000313" key="12">
    <source>
        <dbReference type="EMBL" id="MCA6078215.1"/>
    </source>
</evidence>
<feature type="domain" description="TonB-dependent receptor-like beta-barrel" evidence="10">
    <location>
        <begin position="415"/>
        <end position="839"/>
    </location>
</feature>
<feature type="domain" description="TonB-dependent receptor plug" evidence="11">
    <location>
        <begin position="263"/>
        <end position="333"/>
    </location>
</feature>
<evidence type="ECO:0000256" key="3">
    <source>
        <dbReference type="ARBA" id="ARBA00022452"/>
    </source>
</evidence>
<comment type="similarity">
    <text evidence="8 9">Belongs to the TonB-dependent receptor family.</text>
</comment>
<dbReference type="SUPFAM" id="SSF49464">
    <property type="entry name" value="Carboxypeptidase regulatory domain-like"/>
    <property type="match status" value="1"/>
</dbReference>
<evidence type="ECO:0000256" key="2">
    <source>
        <dbReference type="ARBA" id="ARBA00022448"/>
    </source>
</evidence>
<proteinExistence type="inferred from homology"/>
<dbReference type="InterPro" id="IPR008969">
    <property type="entry name" value="CarboxyPept-like_regulatory"/>
</dbReference>
<evidence type="ECO:0000256" key="1">
    <source>
        <dbReference type="ARBA" id="ARBA00004571"/>
    </source>
</evidence>
<comment type="caution">
    <text evidence="12">The sequence shown here is derived from an EMBL/GenBank/DDBJ whole genome shotgun (WGS) entry which is preliminary data.</text>
</comment>
<evidence type="ECO:0000259" key="10">
    <source>
        <dbReference type="Pfam" id="PF00593"/>
    </source>
</evidence>
<evidence type="ECO:0000256" key="7">
    <source>
        <dbReference type="ARBA" id="ARBA00023237"/>
    </source>
</evidence>
<dbReference type="PROSITE" id="PS52016">
    <property type="entry name" value="TONB_DEPENDENT_REC_3"/>
    <property type="match status" value="1"/>
</dbReference>
<dbReference type="Gene3D" id="2.40.170.20">
    <property type="entry name" value="TonB-dependent receptor, beta-barrel domain"/>
    <property type="match status" value="1"/>
</dbReference>
<comment type="subcellular location">
    <subcellularLocation>
        <location evidence="1 8">Cell outer membrane</location>
        <topology evidence="1 8">Multi-pass membrane protein</topology>
    </subcellularLocation>
</comment>
<reference evidence="12" key="1">
    <citation type="submission" date="2021-09" db="EMBL/GenBank/DDBJ databases">
        <title>Fulvivirga sp. isolated from coastal sediment.</title>
        <authorList>
            <person name="Yu H."/>
        </authorList>
    </citation>
    <scope>NUCLEOTIDE SEQUENCE</scope>
    <source>
        <strain evidence="12">1062</strain>
    </source>
</reference>
<name>A0A9X1KZG0_9BACT</name>
<gene>
    <name evidence="12" type="ORF">LDX50_25305</name>
</gene>
<dbReference type="InterPro" id="IPR000531">
    <property type="entry name" value="Beta-barrel_TonB"/>
</dbReference>
<keyword evidence="12" id="KW-0675">Receptor</keyword>
<keyword evidence="5 9" id="KW-0798">TonB box</keyword>
<accession>A0A9X1KZG0</accession>
<dbReference type="Gene3D" id="2.60.40.1120">
    <property type="entry name" value="Carboxypeptidase-like, regulatory domain"/>
    <property type="match status" value="1"/>
</dbReference>
<dbReference type="AlphaFoldDB" id="A0A9X1KZG0"/>
<keyword evidence="6 8" id="KW-0472">Membrane</keyword>
<evidence type="ECO:0000259" key="11">
    <source>
        <dbReference type="Pfam" id="PF07715"/>
    </source>
</evidence>
<dbReference type="InterPro" id="IPR039426">
    <property type="entry name" value="TonB-dep_rcpt-like"/>
</dbReference>
<dbReference type="GO" id="GO:0009279">
    <property type="term" value="C:cell outer membrane"/>
    <property type="evidence" value="ECO:0007669"/>
    <property type="project" value="UniProtKB-SubCell"/>
</dbReference>
<dbReference type="InterPro" id="IPR037066">
    <property type="entry name" value="Plug_dom_sf"/>
</dbReference>
<keyword evidence="3 8" id="KW-1134">Transmembrane beta strand</keyword>
<keyword evidence="4 8" id="KW-0812">Transmembrane</keyword>
<dbReference type="SUPFAM" id="SSF56935">
    <property type="entry name" value="Porins"/>
    <property type="match status" value="1"/>
</dbReference>
<protein>
    <submittedName>
        <fullName evidence="12">TonB-dependent receptor</fullName>
    </submittedName>
</protein>
<dbReference type="Pfam" id="PF00593">
    <property type="entry name" value="TonB_dep_Rec_b-barrel"/>
    <property type="match status" value="1"/>
</dbReference>
<dbReference type="Gene3D" id="2.170.130.10">
    <property type="entry name" value="TonB-dependent receptor, plug domain"/>
    <property type="match status" value="1"/>
</dbReference>
<dbReference type="Pfam" id="PF07715">
    <property type="entry name" value="Plug"/>
    <property type="match status" value="1"/>
</dbReference>
<evidence type="ECO:0000256" key="5">
    <source>
        <dbReference type="ARBA" id="ARBA00023077"/>
    </source>
</evidence>
<sequence length="896" mass="101301">MHRLLVFLFFLALCGEVYPQNSEDPVLRFTKDYTETSLTTVLQEESSANSIKVFYKQDWGIEAFKVNAAAGEPLLEKIRQVLEPNGYGILFYANNLIVLNQPGLESYKYEQWADDDPLLDQFMLIGEGKPEDATKPVSVSGYIRDGGDNSPLVGASIQAEGTDQGTVTNYNGYYELQLLPGRYEMQVQYAGYERQNIPVQVLNTGSLDIELFNQTVRLEEVTISALGQEEGVSEKVAGKEVIGIEAIKSLPAFMGEVDPVRSLISLPGISSVGEGTAGYNVRGGDPGQNLLLQDHAIIYNSAHMFGFFSAFNPDLIRDVVLYKGGGPANYGGRVSSVLNVNLRNGNAKNFEANGGIGLVSSRLTIEGPIKKERTSFIVGGRASYSDWLLKQMKDPNLYQSAASFYDLNLKVNHVHDQKNVFNLSTYMSQDRFEFASDTTYYWKSKAATLGWSHIFSPNLLMQTHAVFSNYQSDIQNRESAFAFDYNSGITNYQGKVDFSWTVNSSHKLDFGISSLYYGFDLGSFEPLLNNENEEPVEISGEQGLESAFYINDEFSITPRLSLVYGVRFSNYLTLGGKYYQYADDQPKSVASIQDTLVYSKNQIAKSFSGFEPRLSLRWLINSNTSLKTSYYRTRQYVHLISNTTAISPVDFWKSSGYNLEPSIADQYTFGIFRNWRDNMYEVSAEAYYKKTDQIVDYKDGATILLNETLDADLVQGEGQAYGVEFLFRKNRGKLTGWLGYTYSRSKRKFLNEMFDEETINGGELYPSNYDKPHDVSLVLNYKTSRRFSISLNFAYSTGRPITVPVSKFQYEDILSVLNYSERNQFRVPDYHRLDLSFTLKSKLKKDKLINGEWVLSLYNVYGRKNPYSVYFSQRGNAFQLSILGSIFPSLSYNFRI</sequence>
<evidence type="ECO:0000256" key="9">
    <source>
        <dbReference type="RuleBase" id="RU003357"/>
    </source>
</evidence>
<organism evidence="12 13">
    <name type="scientific">Fulvivirga sedimenti</name>
    <dbReference type="NCBI Taxonomy" id="2879465"/>
    <lineage>
        <taxon>Bacteria</taxon>
        <taxon>Pseudomonadati</taxon>
        <taxon>Bacteroidota</taxon>
        <taxon>Cytophagia</taxon>
        <taxon>Cytophagales</taxon>
        <taxon>Fulvivirgaceae</taxon>
        <taxon>Fulvivirga</taxon>
    </lineage>
</organism>
<evidence type="ECO:0000256" key="6">
    <source>
        <dbReference type="ARBA" id="ARBA00023136"/>
    </source>
</evidence>
<keyword evidence="2 8" id="KW-0813">Transport</keyword>
<dbReference type="EMBL" id="JAIXNE010000005">
    <property type="protein sequence ID" value="MCA6078215.1"/>
    <property type="molecule type" value="Genomic_DNA"/>
</dbReference>
<dbReference type="InterPro" id="IPR012910">
    <property type="entry name" value="Plug_dom"/>
</dbReference>
<evidence type="ECO:0000313" key="13">
    <source>
        <dbReference type="Proteomes" id="UP001139409"/>
    </source>
</evidence>
<evidence type="ECO:0000256" key="8">
    <source>
        <dbReference type="PROSITE-ProRule" id="PRU01360"/>
    </source>
</evidence>